<protein>
    <submittedName>
        <fullName evidence="2">Uncharacterized protein</fullName>
    </submittedName>
</protein>
<name>A0A978UPH6_ZIZJJ</name>
<dbReference type="Proteomes" id="UP000813462">
    <property type="component" value="Unassembled WGS sequence"/>
</dbReference>
<organism evidence="2 3">
    <name type="scientific">Ziziphus jujuba var. spinosa</name>
    <dbReference type="NCBI Taxonomy" id="714518"/>
    <lineage>
        <taxon>Eukaryota</taxon>
        <taxon>Viridiplantae</taxon>
        <taxon>Streptophyta</taxon>
        <taxon>Embryophyta</taxon>
        <taxon>Tracheophyta</taxon>
        <taxon>Spermatophyta</taxon>
        <taxon>Magnoliopsida</taxon>
        <taxon>eudicotyledons</taxon>
        <taxon>Gunneridae</taxon>
        <taxon>Pentapetalae</taxon>
        <taxon>rosids</taxon>
        <taxon>fabids</taxon>
        <taxon>Rosales</taxon>
        <taxon>Rhamnaceae</taxon>
        <taxon>Paliureae</taxon>
        <taxon>Ziziphus</taxon>
    </lineage>
</organism>
<evidence type="ECO:0000313" key="3">
    <source>
        <dbReference type="Proteomes" id="UP000813462"/>
    </source>
</evidence>
<dbReference type="EMBL" id="JAEACU010000010">
    <property type="protein sequence ID" value="KAH7516728.1"/>
    <property type="molecule type" value="Genomic_DNA"/>
</dbReference>
<evidence type="ECO:0000313" key="2">
    <source>
        <dbReference type="EMBL" id="KAH7516728.1"/>
    </source>
</evidence>
<reference evidence="2" key="1">
    <citation type="journal article" date="2021" name="Front. Plant Sci.">
        <title>Chromosome-Scale Genome Assembly for Chinese Sour Jujube and Insights Into Its Genome Evolution and Domestication Signature.</title>
        <authorList>
            <person name="Shen L.-Y."/>
            <person name="Luo H."/>
            <person name="Wang X.-L."/>
            <person name="Wang X.-M."/>
            <person name="Qiu X.-J."/>
            <person name="Liu H."/>
            <person name="Zhou S.-S."/>
            <person name="Jia K.-H."/>
            <person name="Nie S."/>
            <person name="Bao Y.-T."/>
            <person name="Zhang R.-G."/>
            <person name="Yun Q.-Z."/>
            <person name="Chai Y.-H."/>
            <person name="Lu J.-Y."/>
            <person name="Li Y."/>
            <person name="Zhao S.-W."/>
            <person name="Mao J.-F."/>
            <person name="Jia S.-G."/>
            <person name="Mao Y.-M."/>
        </authorList>
    </citation>
    <scope>NUCLEOTIDE SEQUENCE</scope>
    <source>
        <strain evidence="2">AT0</strain>
        <tissue evidence="2">Leaf</tissue>
    </source>
</reference>
<proteinExistence type="inferred from homology"/>
<comment type="similarity">
    <text evidence="1">Belongs to the serpin family.</text>
</comment>
<sequence length="118" mass="13755">MCIKAHNIHSVLHKSCYRRNLEEVVKDHSKNVVMSLTSMNLLLNMPVLGSSGDTLKQLLRCLGSETIADLSSKSSSLMALIFGSDTNMQQQHHHHCHHHHHRRRGRRRRMLFLLNWLW</sequence>
<dbReference type="SUPFAM" id="SSF56574">
    <property type="entry name" value="Serpins"/>
    <property type="match status" value="1"/>
</dbReference>
<dbReference type="InterPro" id="IPR042178">
    <property type="entry name" value="Serpin_sf_1"/>
</dbReference>
<dbReference type="InterPro" id="IPR036186">
    <property type="entry name" value="Serpin_sf"/>
</dbReference>
<comment type="caution">
    <text evidence="2">The sequence shown here is derived from an EMBL/GenBank/DDBJ whole genome shotgun (WGS) entry which is preliminary data.</text>
</comment>
<gene>
    <name evidence="2" type="ORF">FEM48_Zijuj10G0165700</name>
</gene>
<accession>A0A978UPH6</accession>
<dbReference type="AlphaFoldDB" id="A0A978UPH6"/>
<evidence type="ECO:0000256" key="1">
    <source>
        <dbReference type="ARBA" id="ARBA00009500"/>
    </source>
</evidence>
<dbReference type="Gene3D" id="3.30.497.10">
    <property type="entry name" value="Antithrombin, subunit I, domain 2"/>
    <property type="match status" value="1"/>
</dbReference>